<evidence type="ECO:0000313" key="2">
    <source>
        <dbReference type="Proteomes" id="UP000298663"/>
    </source>
</evidence>
<gene>
    <name evidence="1" type="ORF">L596_005218</name>
</gene>
<accession>A0A4U8UYA7</accession>
<dbReference type="EMBL" id="AZBU02000001">
    <property type="protein sequence ID" value="TMS38506.1"/>
    <property type="molecule type" value="Genomic_DNA"/>
</dbReference>
<reference evidence="1 2" key="2">
    <citation type="journal article" date="2019" name="G3 (Bethesda)">
        <title>Hybrid Assembly of the Genome of the Entomopathogenic Nematode Steinernema carpocapsae Identifies the X-Chromosome.</title>
        <authorList>
            <person name="Serra L."/>
            <person name="Macchietto M."/>
            <person name="Macias-Munoz A."/>
            <person name="McGill C.J."/>
            <person name="Rodriguez I.M."/>
            <person name="Rodriguez B."/>
            <person name="Murad R."/>
            <person name="Mortazavi A."/>
        </authorList>
    </citation>
    <scope>NUCLEOTIDE SEQUENCE [LARGE SCALE GENOMIC DNA]</scope>
    <source>
        <strain evidence="1 2">ALL</strain>
    </source>
</reference>
<dbReference type="AlphaFoldDB" id="A0A4U8UYA7"/>
<evidence type="ECO:0000313" key="1">
    <source>
        <dbReference type="EMBL" id="TMS38506.1"/>
    </source>
</evidence>
<proteinExistence type="predicted"/>
<sequence>MSCWSVTTTLWSLHNVELSTRTNSDPFTSGFTVVRTSNSGFQQRLVLFFDVAKCRFTSPCCSGFRSGSSKTQPVGRDEFTISCKRCFHPT</sequence>
<keyword evidence="2" id="KW-1185">Reference proteome</keyword>
<dbReference type="Proteomes" id="UP000298663">
    <property type="component" value="Unassembled WGS sequence"/>
</dbReference>
<protein>
    <submittedName>
        <fullName evidence="1">Uncharacterized protein</fullName>
    </submittedName>
</protein>
<name>A0A4U8UYA7_STECR</name>
<reference evidence="1 2" key="1">
    <citation type="journal article" date="2015" name="Genome Biol.">
        <title>Comparative genomics of Steinernema reveals deeply conserved gene regulatory networks.</title>
        <authorList>
            <person name="Dillman A.R."/>
            <person name="Macchietto M."/>
            <person name="Porter C.F."/>
            <person name="Rogers A."/>
            <person name="Williams B."/>
            <person name="Antoshechkin I."/>
            <person name="Lee M.M."/>
            <person name="Goodwin Z."/>
            <person name="Lu X."/>
            <person name="Lewis E.E."/>
            <person name="Goodrich-Blair H."/>
            <person name="Stock S.P."/>
            <person name="Adams B.J."/>
            <person name="Sternberg P.W."/>
            <person name="Mortazavi A."/>
        </authorList>
    </citation>
    <scope>NUCLEOTIDE SEQUENCE [LARGE SCALE GENOMIC DNA]</scope>
    <source>
        <strain evidence="1 2">ALL</strain>
    </source>
</reference>
<comment type="caution">
    <text evidence="1">The sequence shown here is derived from an EMBL/GenBank/DDBJ whole genome shotgun (WGS) entry which is preliminary data.</text>
</comment>
<organism evidence="1 2">
    <name type="scientific">Steinernema carpocapsae</name>
    <name type="common">Entomopathogenic nematode</name>
    <dbReference type="NCBI Taxonomy" id="34508"/>
    <lineage>
        <taxon>Eukaryota</taxon>
        <taxon>Metazoa</taxon>
        <taxon>Ecdysozoa</taxon>
        <taxon>Nematoda</taxon>
        <taxon>Chromadorea</taxon>
        <taxon>Rhabditida</taxon>
        <taxon>Tylenchina</taxon>
        <taxon>Panagrolaimomorpha</taxon>
        <taxon>Strongyloidoidea</taxon>
        <taxon>Steinernematidae</taxon>
        <taxon>Steinernema</taxon>
    </lineage>
</organism>